<accession>A0ABS8UKZ2</accession>
<sequence length="162" mass="18257">RSKEGKNHNNTGTALDWRVTDPEEQTTASGHKKEEGWDFEHLTSEPLMKNRIRLSIASYSQLIYGELGMISSVNGKSGGTPVQFEEPPMQSRSRDDDFWRFTGGVRRNVDEMLVKASLASSRCLDLVLNWGLENQYWRLTTLSSVHTGLSQSSVSYWRGTGS</sequence>
<feature type="region of interest" description="Disordered" evidence="1">
    <location>
        <begin position="1"/>
        <end position="36"/>
    </location>
</feature>
<keyword evidence="3" id="KW-1185">Reference proteome</keyword>
<gene>
    <name evidence="2" type="ORF">HAX54_016859</name>
</gene>
<evidence type="ECO:0000313" key="2">
    <source>
        <dbReference type="EMBL" id="MCD9559125.1"/>
    </source>
</evidence>
<evidence type="ECO:0000256" key="1">
    <source>
        <dbReference type="SAM" id="MobiDB-lite"/>
    </source>
</evidence>
<organism evidence="2 3">
    <name type="scientific">Datura stramonium</name>
    <name type="common">Jimsonweed</name>
    <name type="synonym">Common thornapple</name>
    <dbReference type="NCBI Taxonomy" id="4076"/>
    <lineage>
        <taxon>Eukaryota</taxon>
        <taxon>Viridiplantae</taxon>
        <taxon>Streptophyta</taxon>
        <taxon>Embryophyta</taxon>
        <taxon>Tracheophyta</taxon>
        <taxon>Spermatophyta</taxon>
        <taxon>Magnoliopsida</taxon>
        <taxon>eudicotyledons</taxon>
        <taxon>Gunneridae</taxon>
        <taxon>Pentapetalae</taxon>
        <taxon>asterids</taxon>
        <taxon>lamiids</taxon>
        <taxon>Solanales</taxon>
        <taxon>Solanaceae</taxon>
        <taxon>Solanoideae</taxon>
        <taxon>Datureae</taxon>
        <taxon>Datura</taxon>
    </lineage>
</organism>
<proteinExistence type="predicted"/>
<comment type="caution">
    <text evidence="2">The sequence shown here is derived from an EMBL/GenBank/DDBJ whole genome shotgun (WGS) entry which is preliminary data.</text>
</comment>
<evidence type="ECO:0000313" key="3">
    <source>
        <dbReference type="Proteomes" id="UP000823775"/>
    </source>
</evidence>
<name>A0ABS8UKZ2_DATST</name>
<reference evidence="2 3" key="1">
    <citation type="journal article" date="2021" name="BMC Genomics">
        <title>Datura genome reveals duplications of psychoactive alkaloid biosynthetic genes and high mutation rate following tissue culture.</title>
        <authorList>
            <person name="Rajewski A."/>
            <person name="Carter-House D."/>
            <person name="Stajich J."/>
            <person name="Litt A."/>
        </authorList>
    </citation>
    <scope>NUCLEOTIDE SEQUENCE [LARGE SCALE GENOMIC DNA]</scope>
    <source>
        <strain evidence="2">AR-01</strain>
    </source>
</reference>
<feature type="non-terminal residue" evidence="2">
    <location>
        <position position="1"/>
    </location>
</feature>
<protein>
    <submittedName>
        <fullName evidence="2">Uncharacterized protein</fullName>
    </submittedName>
</protein>
<dbReference type="EMBL" id="JACEIK010002099">
    <property type="protein sequence ID" value="MCD9559125.1"/>
    <property type="molecule type" value="Genomic_DNA"/>
</dbReference>
<dbReference type="Proteomes" id="UP000823775">
    <property type="component" value="Unassembled WGS sequence"/>
</dbReference>